<dbReference type="GO" id="GO:0005634">
    <property type="term" value="C:nucleus"/>
    <property type="evidence" value="ECO:0007669"/>
    <property type="project" value="InterPro"/>
</dbReference>
<dbReference type="GO" id="GO:0051307">
    <property type="term" value="P:meiotic chromosome separation"/>
    <property type="evidence" value="ECO:0007669"/>
    <property type="project" value="TreeGrafter"/>
</dbReference>
<dbReference type="InterPro" id="IPR019734">
    <property type="entry name" value="TPR_rpt"/>
</dbReference>
<dbReference type="EMBL" id="MVBO01000010">
    <property type="protein sequence ID" value="OZJ05791.1"/>
    <property type="molecule type" value="Genomic_DNA"/>
</dbReference>
<dbReference type="PANTHER" id="PTHR12792:SF0">
    <property type="entry name" value="SEPARIN"/>
    <property type="match status" value="1"/>
</dbReference>
<evidence type="ECO:0000256" key="2">
    <source>
        <dbReference type="ARBA" id="ARBA00012489"/>
    </source>
</evidence>
<keyword evidence="8" id="KW-1185">Reference proteome</keyword>
<comment type="catalytic activity">
    <reaction evidence="1">
        <text>All bonds known to be hydrolyzed by this endopeptidase have arginine in P1 and an acidic residue in P4. P6 is often occupied by an acidic residue or by a hydroxy-amino-acid residue, the phosphorylation of which enhances cleavage.</text>
        <dbReference type="EC" id="3.4.22.49"/>
    </reaction>
</comment>
<keyword evidence="3" id="KW-0378">Hydrolase</keyword>
<comment type="caution">
    <text evidence="7">The sequence shown here is derived from an EMBL/GenBank/DDBJ whole genome shotgun (WGS) entry which is preliminary data.</text>
</comment>
<dbReference type="PANTHER" id="PTHR12792">
    <property type="entry name" value="EXTRA SPINDLE POLES 1-RELATED"/>
    <property type="match status" value="1"/>
</dbReference>
<evidence type="ECO:0000256" key="1">
    <source>
        <dbReference type="ARBA" id="ARBA00000451"/>
    </source>
</evidence>
<dbReference type="EC" id="3.4.22.49" evidence="2"/>
<dbReference type="Gene3D" id="1.25.40.10">
    <property type="entry name" value="Tetratricopeptide repeat domain"/>
    <property type="match status" value="1"/>
</dbReference>
<dbReference type="GO" id="GO:0072686">
    <property type="term" value="C:mitotic spindle"/>
    <property type="evidence" value="ECO:0007669"/>
    <property type="project" value="TreeGrafter"/>
</dbReference>
<evidence type="ECO:0000259" key="6">
    <source>
        <dbReference type="PROSITE" id="PS51700"/>
    </source>
</evidence>
<name>A0A261Y5B9_9FUNG</name>
<gene>
    <name evidence="7" type="ORF">BZG36_01275</name>
</gene>
<dbReference type="PROSITE" id="PS51700">
    <property type="entry name" value="SEPARIN"/>
    <property type="match status" value="1"/>
</dbReference>
<accession>A0A261Y5B9</accession>
<organism evidence="7 8">
    <name type="scientific">Bifiguratus adelaidae</name>
    <dbReference type="NCBI Taxonomy" id="1938954"/>
    <lineage>
        <taxon>Eukaryota</taxon>
        <taxon>Fungi</taxon>
        <taxon>Fungi incertae sedis</taxon>
        <taxon>Mucoromycota</taxon>
        <taxon>Mucoromycotina</taxon>
        <taxon>Endogonomycetes</taxon>
        <taxon>Endogonales</taxon>
        <taxon>Endogonales incertae sedis</taxon>
        <taxon>Bifiguratus</taxon>
    </lineage>
</organism>
<dbReference type="InterPro" id="IPR030397">
    <property type="entry name" value="SEPARIN_core_dom"/>
</dbReference>
<protein>
    <recommendedName>
        <fullName evidence="2">separase</fullName>
        <ecNumber evidence="2">3.4.22.49</ecNumber>
    </recommendedName>
</protein>
<feature type="repeat" description="TPR" evidence="5">
    <location>
        <begin position="1140"/>
        <end position="1173"/>
    </location>
</feature>
<evidence type="ECO:0000256" key="5">
    <source>
        <dbReference type="PROSITE-ProRule" id="PRU00339"/>
    </source>
</evidence>
<dbReference type="InterPro" id="IPR005314">
    <property type="entry name" value="Peptidase_C50"/>
</dbReference>
<keyword evidence="4" id="KW-0159">Chromosome partition</keyword>
<dbReference type="InterPro" id="IPR011990">
    <property type="entry name" value="TPR-like_helical_dom_sf"/>
</dbReference>
<dbReference type="GO" id="GO:0005737">
    <property type="term" value="C:cytoplasm"/>
    <property type="evidence" value="ECO:0007669"/>
    <property type="project" value="TreeGrafter"/>
</dbReference>
<evidence type="ECO:0000313" key="7">
    <source>
        <dbReference type="EMBL" id="OZJ05791.1"/>
    </source>
</evidence>
<sequence length="1979" mass="223477">MTELLDGVQNGKAWNEEAACWVRDKFVIPFQRDHDTQEDENDSQRTIEYVKLAQTLRSDAMRIVNRCLSSLSALNQPKLKQIGKPGSVHFLGDIAVQAMAAIELIDHYAPAKPYEVDKALANMSSKLVEAKLYQSAATVLLTFCERADNRYTRGSTGSLLPMARYAYSSGTSDPWYQHVVPDVDPSALSFEELQLAFTLRFNLLRVWTGVKGDCKIPEPTTYASQTVRLVTCISEKDSSASSKYYGMLYKAFGQAASIYHSGAGDSNSRRYGFALQLRKFALVCALEGNVLDAKGYYEQALRCSVIFEQASPPGGYTSSTLRDFHDELSKLQDYKRCNSEEAFPGMCNLLEQRIYVAKKTGDFDMARHVCYAYANSVETWRSKVNDSLSAFSISSSLHLLQTELEEWSSKMEDIDFDELKTRLNVAFKKLEDSKSVEPNLPVDLISRLTKLADSTRRTAKLIWRGIMMPKLTKTALDDSKSDFWSSTERREPTKCTTESVRTYLITSITYILFFLRRVFENEAENTDKDATSLQTQRSLIAVIVEVSTTVAVFMFNEEDLRTVSQALTPLEQATTTAKAHGYGDGLNRLSSVYFSIGGKLYQKGGFAEAITYLRRATELSRVPQNSSIPILGNDHEQLWEQFQRLEILSSCYHKINDRDGVLDTIKTALTQFPQLVKVISSAFDYSSAEAVSNTYPSFVGVIGRYLRSNIVDGDLDIFQWPHELYPQDGMDEIGKAAVIELELRILQMQAQSISLIQHQMVLVDSLLEIYEAKPYPLRRARALLEKVRLISTSHDSSRYHSFAINIAEKALELLKSTRLEKDTKLEIYREDCYALALSWISLMCQRSGKPFVKNIQTALAIWKTVLRRVPKYGYGGMFLFDTLMHTYSPVNRHKVPEQQVASNVRRRLGDVDRLHAHLRFLADMLAATGQLVLSIQANRMILKINNNIRQRSVTSVQDALRALTCIGELYLDLGYTGRSGTAFGQGNKLCSEVGRLEAAAFTLSYARYFCLMGLFDKCSQSIRTAEIIYQKHKDEYPSRRRRLDTGEALVVAQANLVVSLKNLYEGWLEKAILYATNAVRLLCKVTMSMLKKAQSENRIPDRELDNPFLEDRRKMNTPIEDGMTSFLEQSAQYPLAKMIMESYAHIGAVYLQRGSVKESQYFFKQGVDLAEKMSTSDYTRRFLLLLAELEYRCQNLGQSEDNIQRAFSYLGEFEQEGRKHIETCLRSGDLALRKGDYEGALREYTKAREILNTLNETSYIHNLECALPSQDLTPTTKGLIQEAGSPSTSGNMSMTTIDTNSRIMEQLLHELDWKLCLTHLQAKNVEEAKAILRRTVAPKSSDPTSQTYFGLIGRATAMELRSFLKKKRKTVVDMNDNTDLHSSQLLTLITELAGKHARHRKSSSPQTVFTMSMPLATVPVVLPGSKSVLGAQGDAYAAPFYLETMNGLVIGREMYTTLNQQLHPSYGQSITWPAESLSDEKTHQLNAPPWIIEHLMRLLELYKPDSAFDFAGFADQYINILPRHWSICCISVDVEHEELYISRLKAYKTPITCRLRLSRYDKTGACNRFVEVTEEFTSIISESSTTTQKQSYRMTDEEKTQWWTQRRALDRRLQDLVMDLERSWLGGYKGLLSAESPTDAAIAEFSATLCNKVPQLQHSSASTLAEIILLLGSQACIDDIRDIVRNAFAEEGFDDSSDAEIVEDMLKLQRQFHEQYDGKIPVQGPTPHTILILDKNVQVLPWESLPCIRKSPVSRMPSLSLLRDRILCLQALHRHGRIGTQNTDWHDLTVDASKAFYILNPSGDLHSTENEFAPFVKSFGDGWDGIIGRPPMELEFERALTRSNLLLYFGHSGGEQYIRGYQIRKLHQCAVSFLLGCSSGLLLPMGEFDPHGNVMNYMLAGCPSVVANLWDVTDRDIDRFSSALFKNWGLSSDVYTGDVDSPNCSLVEAVAGSRDDCHLKYLIGAAPVVYGIPCYITYS</sequence>
<dbReference type="GO" id="GO:0006508">
    <property type="term" value="P:proteolysis"/>
    <property type="evidence" value="ECO:0007669"/>
    <property type="project" value="InterPro"/>
</dbReference>
<proteinExistence type="predicted"/>
<dbReference type="PROSITE" id="PS50005">
    <property type="entry name" value="TPR"/>
    <property type="match status" value="1"/>
</dbReference>
<dbReference type="GO" id="GO:0044732">
    <property type="term" value="C:mitotic spindle pole body"/>
    <property type="evidence" value="ECO:0007669"/>
    <property type="project" value="TreeGrafter"/>
</dbReference>
<evidence type="ECO:0000313" key="8">
    <source>
        <dbReference type="Proteomes" id="UP000242875"/>
    </source>
</evidence>
<reference evidence="7 8" key="1">
    <citation type="journal article" date="2017" name="Mycologia">
        <title>Bifiguratus adelaidae, gen. et sp. nov., a new member of Mucoromycotina in endophytic and soil-dwelling habitats.</title>
        <authorList>
            <person name="Torres-Cruz T.J."/>
            <person name="Billingsley Tobias T.L."/>
            <person name="Almatruk M."/>
            <person name="Hesse C."/>
            <person name="Kuske C.R."/>
            <person name="Desiro A."/>
            <person name="Benucci G.M."/>
            <person name="Bonito G."/>
            <person name="Stajich J.E."/>
            <person name="Dunlap C."/>
            <person name="Arnold A.E."/>
            <person name="Porras-Alfaro A."/>
        </authorList>
    </citation>
    <scope>NUCLEOTIDE SEQUENCE [LARGE SCALE GENOMIC DNA]</scope>
    <source>
        <strain evidence="7 8">AZ0501</strain>
    </source>
</reference>
<feature type="domain" description="Peptidase C50" evidence="6">
    <location>
        <begin position="1792"/>
        <end position="1888"/>
    </location>
</feature>
<evidence type="ECO:0000256" key="4">
    <source>
        <dbReference type="ARBA" id="ARBA00022829"/>
    </source>
</evidence>
<dbReference type="Pfam" id="PF03568">
    <property type="entry name" value="Separin_C"/>
    <property type="match status" value="1"/>
</dbReference>
<keyword evidence="5" id="KW-0802">TPR repeat</keyword>
<dbReference type="SMART" id="SM00028">
    <property type="entry name" value="TPR"/>
    <property type="match status" value="4"/>
</dbReference>
<dbReference type="OrthoDB" id="10255632at2759"/>
<dbReference type="GO" id="GO:0004197">
    <property type="term" value="F:cysteine-type endopeptidase activity"/>
    <property type="evidence" value="ECO:0007669"/>
    <property type="project" value="InterPro"/>
</dbReference>
<dbReference type="Proteomes" id="UP000242875">
    <property type="component" value="Unassembled WGS sequence"/>
</dbReference>
<evidence type="ECO:0000256" key="3">
    <source>
        <dbReference type="ARBA" id="ARBA00022801"/>
    </source>
</evidence>
<dbReference type="SUPFAM" id="SSF48452">
    <property type="entry name" value="TPR-like"/>
    <property type="match status" value="1"/>
</dbReference>